<evidence type="ECO:0008006" key="3">
    <source>
        <dbReference type="Google" id="ProtNLM"/>
    </source>
</evidence>
<gene>
    <name evidence="1" type="ORF">PHATRDRAFT_38937</name>
</gene>
<dbReference type="PaxDb" id="2850-Phatr38937"/>
<accession>B7G793</accession>
<dbReference type="KEGG" id="pti:PHATRDRAFT_38937"/>
<evidence type="ECO:0000313" key="1">
    <source>
        <dbReference type="EMBL" id="EEC45726.1"/>
    </source>
</evidence>
<dbReference type="EMBL" id="CM000619">
    <property type="protein sequence ID" value="EEC45726.1"/>
    <property type="molecule type" value="Genomic_DNA"/>
</dbReference>
<proteinExistence type="predicted"/>
<protein>
    <recommendedName>
        <fullName evidence="3">Initiation-specific alpha-1,6-mannosyltransferase</fullName>
    </recommendedName>
</protein>
<dbReference type="GeneID" id="7203698"/>
<dbReference type="HOGENOM" id="CLU_951444_0_0_1"/>
<organism evidence="1 2">
    <name type="scientific">Phaeodactylum tricornutum (strain CCAP 1055/1)</name>
    <dbReference type="NCBI Taxonomy" id="556484"/>
    <lineage>
        <taxon>Eukaryota</taxon>
        <taxon>Sar</taxon>
        <taxon>Stramenopiles</taxon>
        <taxon>Ochrophyta</taxon>
        <taxon>Bacillariophyta</taxon>
        <taxon>Bacillariophyceae</taxon>
        <taxon>Bacillariophycidae</taxon>
        <taxon>Naviculales</taxon>
        <taxon>Phaeodactylaceae</taxon>
        <taxon>Phaeodactylum</taxon>
    </lineage>
</organism>
<dbReference type="AlphaFoldDB" id="B7G793"/>
<name>B7G793_PHATC</name>
<sequence>MTHEDDASLLQSWRAFWRRSGWEPTVLTPHGVAAKYDDDAEAFLAELAKLPFDAFQQMLFTRWIAMASVGGGWLADYDVFPLRPFFDTDSAREENVFSFPNSGNLTLYEAVAPSLVSGSAEAWRVAAWALLEDAKKNLNRDTGRSYTYWTDTLGLLNLVRESSVSSAPIVRVERRMLPGDKALNGKTLTAEDCDRRPFRNRWAVHFGPLSLQRGSIPPELRLPKHRTTVARHWLPIWKDLCVISKNSTSSAAPFLNADGRKY</sequence>
<evidence type="ECO:0000313" key="2">
    <source>
        <dbReference type="Proteomes" id="UP000000759"/>
    </source>
</evidence>
<dbReference type="RefSeq" id="XP_002182990.1">
    <property type="nucleotide sequence ID" value="XM_002182954.1"/>
</dbReference>
<reference evidence="2" key="2">
    <citation type="submission" date="2008-08" db="EMBL/GenBank/DDBJ databases">
        <authorList>
            <consortium name="Diatom Consortium"/>
            <person name="Grigoriev I."/>
            <person name="Grimwood J."/>
            <person name="Kuo A."/>
            <person name="Otillar R.P."/>
            <person name="Salamov A."/>
            <person name="Detter J.C."/>
            <person name="Lindquist E."/>
            <person name="Shapiro H."/>
            <person name="Lucas S."/>
            <person name="Glavina del Rio T."/>
            <person name="Pitluck S."/>
            <person name="Rokhsar D."/>
            <person name="Bowler C."/>
        </authorList>
    </citation>
    <scope>GENOME REANNOTATION</scope>
    <source>
        <strain evidence="2">CCAP 1055/1</strain>
    </source>
</reference>
<keyword evidence="2" id="KW-1185">Reference proteome</keyword>
<dbReference type="OrthoDB" id="408457at2759"/>
<dbReference type="InParanoid" id="B7G793"/>
<dbReference type="Proteomes" id="UP000000759">
    <property type="component" value="Chromosome 17"/>
</dbReference>
<reference evidence="1 2" key="1">
    <citation type="journal article" date="2008" name="Nature">
        <title>The Phaeodactylum genome reveals the evolutionary history of diatom genomes.</title>
        <authorList>
            <person name="Bowler C."/>
            <person name="Allen A.E."/>
            <person name="Badger J.H."/>
            <person name="Grimwood J."/>
            <person name="Jabbari K."/>
            <person name="Kuo A."/>
            <person name="Maheswari U."/>
            <person name="Martens C."/>
            <person name="Maumus F."/>
            <person name="Otillar R.P."/>
            <person name="Rayko E."/>
            <person name="Salamov A."/>
            <person name="Vandepoele K."/>
            <person name="Beszteri B."/>
            <person name="Gruber A."/>
            <person name="Heijde M."/>
            <person name="Katinka M."/>
            <person name="Mock T."/>
            <person name="Valentin K."/>
            <person name="Verret F."/>
            <person name="Berges J.A."/>
            <person name="Brownlee C."/>
            <person name="Cadoret J.P."/>
            <person name="Chiovitti A."/>
            <person name="Choi C.J."/>
            <person name="Coesel S."/>
            <person name="De Martino A."/>
            <person name="Detter J.C."/>
            <person name="Durkin C."/>
            <person name="Falciatore A."/>
            <person name="Fournet J."/>
            <person name="Haruta M."/>
            <person name="Huysman M.J."/>
            <person name="Jenkins B.D."/>
            <person name="Jiroutova K."/>
            <person name="Jorgensen R.E."/>
            <person name="Joubert Y."/>
            <person name="Kaplan A."/>
            <person name="Kroger N."/>
            <person name="Kroth P.G."/>
            <person name="La Roche J."/>
            <person name="Lindquist E."/>
            <person name="Lommer M."/>
            <person name="Martin-Jezequel V."/>
            <person name="Lopez P.J."/>
            <person name="Lucas S."/>
            <person name="Mangogna M."/>
            <person name="McGinnis K."/>
            <person name="Medlin L.K."/>
            <person name="Montsant A."/>
            <person name="Oudot-Le Secq M.P."/>
            <person name="Napoli C."/>
            <person name="Obornik M."/>
            <person name="Parker M.S."/>
            <person name="Petit J.L."/>
            <person name="Porcel B.M."/>
            <person name="Poulsen N."/>
            <person name="Robison M."/>
            <person name="Rychlewski L."/>
            <person name="Rynearson T.A."/>
            <person name="Schmutz J."/>
            <person name="Shapiro H."/>
            <person name="Siaut M."/>
            <person name="Stanley M."/>
            <person name="Sussman M.R."/>
            <person name="Taylor A.R."/>
            <person name="Vardi A."/>
            <person name="von Dassow P."/>
            <person name="Vyverman W."/>
            <person name="Willis A."/>
            <person name="Wyrwicz L.S."/>
            <person name="Rokhsar D.S."/>
            <person name="Weissenbach J."/>
            <person name="Armbrust E.V."/>
            <person name="Green B.R."/>
            <person name="Van de Peer Y."/>
            <person name="Grigoriev I.V."/>
        </authorList>
    </citation>
    <scope>NUCLEOTIDE SEQUENCE [LARGE SCALE GENOMIC DNA]</scope>
    <source>
        <strain evidence="1 2">CCAP 1055/1</strain>
    </source>
</reference>